<sequence>MNKYFGWIPELHILPIAGTNSPLNENAMDSNDFRNPEREVLSASSISSDEDENNSDEIPELHILPIAGTNSPLNENAMDSNDSPTSEVSVSDCISPGQDAFDSSSGTCTPLSLSDDNEIPSPDHGSDLGEEVVPGGKTKFECLLMVLHIVLRHGLTSVALEDILKLLNCIIGREILPKSCYMFDKVFSTTVKHIFHFFVCIM</sequence>
<feature type="compositionally biased region" description="Basic and acidic residues" evidence="1">
    <location>
        <begin position="31"/>
        <end position="40"/>
    </location>
</feature>
<proteinExistence type="predicted"/>
<evidence type="ECO:0000313" key="3">
    <source>
        <dbReference type="Proteomes" id="UP000827092"/>
    </source>
</evidence>
<protein>
    <submittedName>
        <fullName evidence="2">Uncharacterized protein</fullName>
    </submittedName>
</protein>
<feature type="compositionally biased region" description="Polar residues" evidence="1">
    <location>
        <begin position="68"/>
        <end position="89"/>
    </location>
</feature>
<accession>A0AAV6TZ17</accession>
<dbReference type="Proteomes" id="UP000827092">
    <property type="component" value="Unassembled WGS sequence"/>
</dbReference>
<keyword evidence="3" id="KW-1185">Reference proteome</keyword>
<evidence type="ECO:0000256" key="1">
    <source>
        <dbReference type="SAM" id="MobiDB-lite"/>
    </source>
</evidence>
<reference evidence="2 3" key="1">
    <citation type="journal article" date="2022" name="Nat. Ecol. Evol.">
        <title>A masculinizing supergene underlies an exaggerated male reproductive morph in a spider.</title>
        <authorList>
            <person name="Hendrickx F."/>
            <person name="De Corte Z."/>
            <person name="Sonet G."/>
            <person name="Van Belleghem S.M."/>
            <person name="Kostlbacher S."/>
            <person name="Vangestel C."/>
        </authorList>
    </citation>
    <scope>NUCLEOTIDE SEQUENCE [LARGE SCALE GENOMIC DNA]</scope>
    <source>
        <strain evidence="2">W744_W776</strain>
    </source>
</reference>
<comment type="caution">
    <text evidence="2">The sequence shown here is derived from an EMBL/GenBank/DDBJ whole genome shotgun (WGS) entry which is preliminary data.</text>
</comment>
<dbReference type="EMBL" id="JAFNEN010000849">
    <property type="protein sequence ID" value="KAG8176741.1"/>
    <property type="molecule type" value="Genomic_DNA"/>
</dbReference>
<feature type="compositionally biased region" description="Polar residues" evidence="1">
    <location>
        <begin position="18"/>
        <end position="29"/>
    </location>
</feature>
<feature type="region of interest" description="Disordered" evidence="1">
    <location>
        <begin position="68"/>
        <end position="109"/>
    </location>
</feature>
<name>A0AAV6TZ17_9ARAC</name>
<dbReference type="AlphaFoldDB" id="A0AAV6TZ17"/>
<evidence type="ECO:0000313" key="2">
    <source>
        <dbReference type="EMBL" id="KAG8176741.1"/>
    </source>
</evidence>
<organism evidence="2 3">
    <name type="scientific">Oedothorax gibbosus</name>
    <dbReference type="NCBI Taxonomy" id="931172"/>
    <lineage>
        <taxon>Eukaryota</taxon>
        <taxon>Metazoa</taxon>
        <taxon>Ecdysozoa</taxon>
        <taxon>Arthropoda</taxon>
        <taxon>Chelicerata</taxon>
        <taxon>Arachnida</taxon>
        <taxon>Araneae</taxon>
        <taxon>Araneomorphae</taxon>
        <taxon>Entelegynae</taxon>
        <taxon>Araneoidea</taxon>
        <taxon>Linyphiidae</taxon>
        <taxon>Erigoninae</taxon>
        <taxon>Oedothorax</taxon>
    </lineage>
</organism>
<gene>
    <name evidence="2" type="ORF">JTE90_003372</name>
</gene>
<feature type="region of interest" description="Disordered" evidence="1">
    <location>
        <begin position="18"/>
        <end position="55"/>
    </location>
</feature>